<organism evidence="1 2">
    <name type="scientific">Ancylobacter radicis</name>
    <dbReference type="NCBI Taxonomy" id="2836179"/>
    <lineage>
        <taxon>Bacteria</taxon>
        <taxon>Pseudomonadati</taxon>
        <taxon>Pseudomonadota</taxon>
        <taxon>Alphaproteobacteria</taxon>
        <taxon>Hyphomicrobiales</taxon>
        <taxon>Xanthobacteraceae</taxon>
        <taxon>Ancylobacter</taxon>
    </lineage>
</organism>
<accession>A0ABS5R3M1</accession>
<evidence type="ECO:0000313" key="2">
    <source>
        <dbReference type="Proteomes" id="UP001166585"/>
    </source>
</evidence>
<evidence type="ECO:0000313" key="1">
    <source>
        <dbReference type="EMBL" id="MBS9476258.1"/>
    </source>
</evidence>
<proteinExistence type="predicted"/>
<protein>
    <recommendedName>
        <fullName evidence="3">CopG family transcriptional regulator</fullName>
    </recommendedName>
</protein>
<comment type="caution">
    <text evidence="1">The sequence shown here is derived from an EMBL/GenBank/DDBJ whole genome shotgun (WGS) entry which is preliminary data.</text>
</comment>
<name>A0ABS5R3M1_9HYPH</name>
<dbReference type="EMBL" id="JAHCQH010000014">
    <property type="protein sequence ID" value="MBS9476258.1"/>
    <property type="molecule type" value="Genomic_DNA"/>
</dbReference>
<dbReference type="RefSeq" id="WP_213754115.1">
    <property type="nucleotide sequence ID" value="NZ_JAHCQH010000014.1"/>
</dbReference>
<reference evidence="1" key="1">
    <citation type="submission" date="2021-05" db="EMBL/GenBank/DDBJ databases">
        <authorList>
            <person name="Sun Q."/>
            <person name="Inoue M."/>
        </authorList>
    </citation>
    <scope>NUCLEOTIDE SEQUENCE</scope>
    <source>
        <strain evidence="1">VKM B-3255</strain>
    </source>
</reference>
<keyword evidence="2" id="KW-1185">Reference proteome</keyword>
<gene>
    <name evidence="1" type="ORF">KIP89_03970</name>
</gene>
<dbReference type="Proteomes" id="UP001166585">
    <property type="component" value="Unassembled WGS sequence"/>
</dbReference>
<evidence type="ECO:0008006" key="3">
    <source>
        <dbReference type="Google" id="ProtNLM"/>
    </source>
</evidence>
<sequence length="61" mass="6501">MSETLKRPRGRPPVDDDAKAVRVNISLPPAALAVIDARVGPGGRSQEITRLIMASVNMHPA</sequence>